<dbReference type="InterPro" id="IPR051315">
    <property type="entry name" value="Bact_Chemotaxis_CheA"/>
</dbReference>
<feature type="domain" description="CheW-like" evidence="14">
    <location>
        <begin position="488"/>
        <end position="630"/>
    </location>
</feature>
<dbReference type="InterPro" id="IPR036641">
    <property type="entry name" value="HPT_dom_sf"/>
</dbReference>
<evidence type="ECO:0000256" key="11">
    <source>
        <dbReference type="SAM" id="MobiDB-lite"/>
    </source>
</evidence>
<dbReference type="AlphaFoldDB" id="A0AAV4Z213"/>
<keyword evidence="17" id="KW-1185">Reference proteome</keyword>
<dbReference type="Pfam" id="PF01584">
    <property type="entry name" value="CheW"/>
    <property type="match status" value="1"/>
</dbReference>
<evidence type="ECO:0000259" key="14">
    <source>
        <dbReference type="PROSITE" id="PS50851"/>
    </source>
</evidence>
<feature type="domain" description="Response regulatory" evidence="13">
    <location>
        <begin position="653"/>
        <end position="771"/>
    </location>
</feature>
<dbReference type="InterPro" id="IPR011006">
    <property type="entry name" value="CheY-like_superfamily"/>
</dbReference>
<dbReference type="PROSITE" id="PS50894">
    <property type="entry name" value="HPT"/>
    <property type="match status" value="1"/>
</dbReference>
<accession>A0AAV4Z213</accession>
<dbReference type="PANTHER" id="PTHR43395">
    <property type="entry name" value="SENSOR HISTIDINE KINASE CHEA"/>
    <property type="match status" value="1"/>
</dbReference>
<feature type="modified residue" description="Phosphohistidine" evidence="9">
    <location>
        <position position="60"/>
    </location>
</feature>
<keyword evidence="7" id="KW-0902">Two-component regulatory system</keyword>
<evidence type="ECO:0000256" key="6">
    <source>
        <dbReference type="ARBA" id="ARBA00022777"/>
    </source>
</evidence>
<dbReference type="PRINTS" id="PR00344">
    <property type="entry name" value="BCTRLSENSOR"/>
</dbReference>
<dbReference type="FunFam" id="3.30.565.10:FF:000016">
    <property type="entry name" value="Chemotaxis protein CheA, putative"/>
    <property type="match status" value="1"/>
</dbReference>
<dbReference type="GO" id="GO:0000155">
    <property type="term" value="F:phosphorelay sensor kinase activity"/>
    <property type="evidence" value="ECO:0007669"/>
    <property type="project" value="UniProtKB-ARBA"/>
</dbReference>
<feature type="modified residue" description="4-aspartylphosphate" evidence="10">
    <location>
        <position position="704"/>
    </location>
</feature>
<dbReference type="SUPFAM" id="SSF52172">
    <property type="entry name" value="CheY-like"/>
    <property type="match status" value="1"/>
</dbReference>
<comment type="catalytic activity">
    <reaction evidence="1">
        <text>ATP + protein L-histidine = ADP + protein N-phospho-L-histidine.</text>
        <dbReference type="EC" id="2.7.13.3"/>
    </reaction>
</comment>
<dbReference type="SUPFAM" id="SSF55874">
    <property type="entry name" value="ATPase domain of HSP90 chaperone/DNA topoisomerase II/histidine kinase"/>
    <property type="match status" value="1"/>
</dbReference>
<evidence type="ECO:0000256" key="1">
    <source>
        <dbReference type="ARBA" id="ARBA00000085"/>
    </source>
</evidence>
<dbReference type="InterPro" id="IPR003594">
    <property type="entry name" value="HATPase_dom"/>
</dbReference>
<keyword evidence="6 16" id="KW-0418">Kinase</keyword>
<feature type="region of interest" description="Disordered" evidence="11">
    <location>
        <begin position="228"/>
        <end position="249"/>
    </location>
</feature>
<dbReference type="Gene3D" id="3.40.50.2300">
    <property type="match status" value="1"/>
</dbReference>
<feature type="compositionally biased region" description="Pro residues" evidence="11">
    <location>
        <begin position="161"/>
        <end position="173"/>
    </location>
</feature>
<evidence type="ECO:0000256" key="5">
    <source>
        <dbReference type="ARBA" id="ARBA00022679"/>
    </source>
</evidence>
<dbReference type="InterPro" id="IPR008207">
    <property type="entry name" value="Sig_transdc_His_kin_Hpt_dom"/>
</dbReference>
<dbReference type="InterPro" id="IPR036890">
    <property type="entry name" value="HATPase_C_sf"/>
</dbReference>
<protein>
    <recommendedName>
        <fullName evidence="3">Chemotaxis protein CheA</fullName>
        <ecNumber evidence="2">2.7.13.3</ecNumber>
    </recommendedName>
</protein>
<reference evidence="16" key="1">
    <citation type="journal article" date="2016" name="Front. Microbiol.">
        <title>Genome Sequence of the Piezophilic, Mesophilic Sulfate-Reducing Bacterium Desulfovibrio indicus J2T.</title>
        <authorList>
            <person name="Cao J."/>
            <person name="Maignien L."/>
            <person name="Shao Z."/>
            <person name="Alain K."/>
            <person name="Jebbar M."/>
        </authorList>
    </citation>
    <scope>NUCLEOTIDE SEQUENCE</scope>
    <source>
        <strain evidence="16">DSM 21893</strain>
    </source>
</reference>
<comment type="caution">
    <text evidence="16">The sequence shown here is derived from an EMBL/GenBank/DDBJ whole genome shotgun (WGS) entry which is preliminary data.</text>
</comment>
<organism evidence="16 17">
    <name type="scientific">Methylobacterium bullatum</name>
    <dbReference type="NCBI Taxonomy" id="570505"/>
    <lineage>
        <taxon>Bacteria</taxon>
        <taxon>Pseudomonadati</taxon>
        <taxon>Pseudomonadota</taxon>
        <taxon>Alphaproteobacteria</taxon>
        <taxon>Hyphomicrobiales</taxon>
        <taxon>Methylobacteriaceae</taxon>
        <taxon>Methylobacterium</taxon>
    </lineage>
</organism>
<feature type="domain" description="HPt" evidence="15">
    <location>
        <begin position="1"/>
        <end position="120"/>
    </location>
</feature>
<dbReference type="SMART" id="SM00448">
    <property type="entry name" value="REC"/>
    <property type="match status" value="1"/>
</dbReference>
<dbReference type="Gene3D" id="3.30.565.10">
    <property type="entry name" value="Histidine kinase-like ATPase, C-terminal domain"/>
    <property type="match status" value="1"/>
</dbReference>
<evidence type="ECO:0000256" key="10">
    <source>
        <dbReference type="PROSITE-ProRule" id="PRU00169"/>
    </source>
</evidence>
<evidence type="ECO:0000259" key="12">
    <source>
        <dbReference type="PROSITE" id="PS50109"/>
    </source>
</evidence>
<dbReference type="EC" id="2.7.13.3" evidence="2"/>
<dbReference type="CDD" id="cd00088">
    <property type="entry name" value="HPT"/>
    <property type="match status" value="1"/>
</dbReference>
<dbReference type="RefSeq" id="WP_192216216.1">
    <property type="nucleotide sequence ID" value="NZ_BPQF01000002.1"/>
</dbReference>
<gene>
    <name evidence="16" type="primary">rcsC_4</name>
    <name evidence="16" type="ORF">OICFNHDK_0423</name>
</gene>
<evidence type="ECO:0000256" key="4">
    <source>
        <dbReference type="ARBA" id="ARBA00022553"/>
    </source>
</evidence>
<name>A0AAV4Z213_9HYPH</name>
<dbReference type="PROSITE" id="PS50109">
    <property type="entry name" value="HIS_KIN"/>
    <property type="match status" value="1"/>
</dbReference>
<dbReference type="InterPro" id="IPR036061">
    <property type="entry name" value="CheW-like_dom_sf"/>
</dbReference>
<evidence type="ECO:0000256" key="8">
    <source>
        <dbReference type="ARBA" id="ARBA00035100"/>
    </source>
</evidence>
<dbReference type="PANTHER" id="PTHR43395:SF1">
    <property type="entry name" value="CHEMOTAXIS PROTEIN CHEA"/>
    <property type="match status" value="1"/>
</dbReference>
<keyword evidence="5" id="KW-0808">Transferase</keyword>
<evidence type="ECO:0000259" key="15">
    <source>
        <dbReference type="PROSITE" id="PS50894"/>
    </source>
</evidence>
<dbReference type="SUPFAM" id="SSF50341">
    <property type="entry name" value="CheW-like"/>
    <property type="match status" value="1"/>
</dbReference>
<dbReference type="Proteomes" id="UP001055307">
    <property type="component" value="Unassembled WGS sequence"/>
</dbReference>
<dbReference type="PROSITE" id="PS50851">
    <property type="entry name" value="CHEW"/>
    <property type="match status" value="1"/>
</dbReference>
<dbReference type="Pfam" id="PF00072">
    <property type="entry name" value="Response_reg"/>
    <property type="match status" value="1"/>
</dbReference>
<proteinExistence type="predicted"/>
<dbReference type="Pfam" id="PF01627">
    <property type="entry name" value="Hpt"/>
    <property type="match status" value="1"/>
</dbReference>
<evidence type="ECO:0000256" key="3">
    <source>
        <dbReference type="ARBA" id="ARBA00021495"/>
    </source>
</evidence>
<dbReference type="EMBL" id="BPQF01000002">
    <property type="protein sequence ID" value="GJD37983.1"/>
    <property type="molecule type" value="Genomic_DNA"/>
</dbReference>
<keyword evidence="4 10" id="KW-0597">Phosphoprotein</keyword>
<dbReference type="PROSITE" id="PS50110">
    <property type="entry name" value="RESPONSE_REGULATORY"/>
    <property type="match status" value="1"/>
</dbReference>
<feature type="compositionally biased region" description="Basic and acidic residues" evidence="11">
    <location>
        <begin position="228"/>
        <end position="245"/>
    </location>
</feature>
<reference evidence="16" key="2">
    <citation type="submission" date="2021-08" db="EMBL/GenBank/DDBJ databases">
        <authorList>
            <person name="Tani A."/>
            <person name="Ola A."/>
            <person name="Ogura Y."/>
            <person name="Katsura K."/>
            <person name="Hayashi T."/>
        </authorList>
    </citation>
    <scope>NUCLEOTIDE SEQUENCE</scope>
    <source>
        <strain evidence="16">DSM 21893</strain>
    </source>
</reference>
<evidence type="ECO:0000313" key="16">
    <source>
        <dbReference type="EMBL" id="GJD37983.1"/>
    </source>
</evidence>
<evidence type="ECO:0000256" key="7">
    <source>
        <dbReference type="ARBA" id="ARBA00023012"/>
    </source>
</evidence>
<dbReference type="InterPro" id="IPR001789">
    <property type="entry name" value="Sig_transdc_resp-reg_receiver"/>
</dbReference>
<evidence type="ECO:0000256" key="9">
    <source>
        <dbReference type="PROSITE-ProRule" id="PRU00110"/>
    </source>
</evidence>
<dbReference type="InterPro" id="IPR002545">
    <property type="entry name" value="CheW-lke_dom"/>
</dbReference>
<comment type="function">
    <text evidence="8">Involved in the transmission of sensory signals from the chemoreceptors to the flagellar motors. CheA is autophosphorylated; it can transfer its phosphate group to either CheB or CheY.</text>
</comment>
<dbReference type="Gene3D" id="1.20.120.160">
    <property type="entry name" value="HPT domain"/>
    <property type="match status" value="1"/>
</dbReference>
<dbReference type="GO" id="GO:0006935">
    <property type="term" value="P:chemotaxis"/>
    <property type="evidence" value="ECO:0007669"/>
    <property type="project" value="InterPro"/>
</dbReference>
<dbReference type="InterPro" id="IPR004358">
    <property type="entry name" value="Sig_transdc_His_kin-like_C"/>
</dbReference>
<feature type="compositionally biased region" description="Pro residues" evidence="11">
    <location>
        <begin position="141"/>
        <end position="152"/>
    </location>
</feature>
<dbReference type="SUPFAM" id="SSF47226">
    <property type="entry name" value="Histidine-containing phosphotransfer domain, HPT domain"/>
    <property type="match status" value="1"/>
</dbReference>
<dbReference type="Pfam" id="PF02518">
    <property type="entry name" value="HATPase_c"/>
    <property type="match status" value="1"/>
</dbReference>
<feature type="domain" description="Histidine kinase" evidence="12">
    <location>
        <begin position="195"/>
        <end position="486"/>
    </location>
</feature>
<evidence type="ECO:0000313" key="17">
    <source>
        <dbReference type="Proteomes" id="UP001055307"/>
    </source>
</evidence>
<dbReference type="InterPro" id="IPR005467">
    <property type="entry name" value="His_kinase_dom"/>
</dbReference>
<evidence type="ECO:0000256" key="2">
    <source>
        <dbReference type="ARBA" id="ARBA00012438"/>
    </source>
</evidence>
<dbReference type="SMART" id="SM00260">
    <property type="entry name" value="CheW"/>
    <property type="match status" value="1"/>
</dbReference>
<evidence type="ECO:0000259" key="13">
    <source>
        <dbReference type="PROSITE" id="PS50110"/>
    </source>
</evidence>
<feature type="region of interest" description="Disordered" evidence="11">
    <location>
        <begin position="138"/>
        <end position="176"/>
    </location>
</feature>
<sequence length="772" mass="81009">MDIRQQLLAAFEVEHREHIDAIRAALAHVSLAHVSLTHVSLAGAVGNVPPDWNDVFRRAHSLKGASRAVDLPKVEAVAHRLETLFERIVAGDAALDREATGAVHLALDRIEAYVAALKGEADPAMPADALASLDRCLAGPSPVPAEPPPARPDSPAVGIPAPSPPQKPPPIPAEPTVDAGALLRVPADAVEAMTRASHELTSALGAESVVAEGLAKLQRDAAALGRRAETLRGGEARSGKGRSEPGADASGLDAIRAELRGFETALLALARDAALLGRIRTGAIAAADAAAARIGREAERLALVPAETVFGAFPRALRDMAREAGREIDVVTRGLDLPVDRAMLQSLKDPVLHALRNALSHGAEPPEQRERRGKPPELSITLDVAVRGGRLVIGIHDDGRGPDLRAIEATARARGLIGGVDGDPDSFLALVFEPGFSTASAIDTLSGRGIGLSVVADTVRRLGGSVRLEPRVPAGTSLIMHLPLSAARRTLLLVDVGAAIFALPSASVERLLRLDRSSLSSVMGRTMVRLPREGGEDLSLPLVDLAGLIGVASEDNRPSEGRPVTAVLMRAGGRSWAMRIDALRDVRNLLVLPAPPIGADPRLISGTVVLGGDTPVLVLDPDGLAARAGETSHAAPEPIDEPSGTAALPRRSTILVVDDSITTRTLEKGILESAGYRVVVCVDGQDALDRLRAGIERVDLVVADVEMPRLDGFGLLKALRADEAFARLPLILMTSRGDADDVARGLSLGADAYLTKQTFDQRQLLDTIGQLL</sequence>
<dbReference type="SMART" id="SM00387">
    <property type="entry name" value="HATPase_c"/>
    <property type="match status" value="1"/>
</dbReference>
<dbReference type="SMART" id="SM00073">
    <property type="entry name" value="HPT"/>
    <property type="match status" value="1"/>
</dbReference>